<dbReference type="Proteomes" id="UP000016922">
    <property type="component" value="Unassembled WGS sequence"/>
</dbReference>
<dbReference type="AlphaFoldDB" id="S3D5P0"/>
<keyword evidence="3" id="KW-1185">Reference proteome</keyword>
<sequence length="176" mass="19045">MIFTSFLATLVAIFAATLAHAYPNEEHPWPTMTPQEIALAKETWEEGEKSNTVCCPVPGQSWQASSKETVRDNLKMFKAKPKPLPPPKTCKQMWCDKSTEIIFCNTNLTAVTDERIDLDAGVGLVGAYVNSTLHNCPNSCGQVFADSMGFNVIIAGGATCEKNVDAPVHGSGPKID</sequence>
<dbReference type="EMBL" id="KE145359">
    <property type="protein sequence ID" value="EPE32444.1"/>
    <property type="molecule type" value="Genomic_DNA"/>
</dbReference>
<gene>
    <name evidence="2" type="ORF">GLAREA_07577</name>
</gene>
<accession>S3D5P0</accession>
<feature type="signal peptide" evidence="1">
    <location>
        <begin position="1"/>
        <end position="21"/>
    </location>
</feature>
<dbReference type="HOGENOM" id="CLU_1652307_0_0_1"/>
<name>S3D5P0_GLAL2</name>
<proteinExistence type="predicted"/>
<evidence type="ECO:0000313" key="3">
    <source>
        <dbReference type="Proteomes" id="UP000016922"/>
    </source>
</evidence>
<reference evidence="2 3" key="1">
    <citation type="journal article" date="2013" name="BMC Genomics">
        <title>Genomics-driven discovery of the pneumocandin biosynthetic gene cluster in the fungus Glarea lozoyensis.</title>
        <authorList>
            <person name="Chen L."/>
            <person name="Yue Q."/>
            <person name="Zhang X."/>
            <person name="Xiang M."/>
            <person name="Wang C."/>
            <person name="Li S."/>
            <person name="Che Y."/>
            <person name="Ortiz-Lopez F.J."/>
            <person name="Bills G.F."/>
            <person name="Liu X."/>
            <person name="An Z."/>
        </authorList>
    </citation>
    <scope>NUCLEOTIDE SEQUENCE [LARGE SCALE GENOMIC DNA]</scope>
    <source>
        <strain evidence="3">ATCC 20868 / MF5171</strain>
    </source>
</reference>
<dbReference type="GeneID" id="19466630"/>
<organism evidence="2 3">
    <name type="scientific">Glarea lozoyensis (strain ATCC 20868 / MF5171)</name>
    <dbReference type="NCBI Taxonomy" id="1116229"/>
    <lineage>
        <taxon>Eukaryota</taxon>
        <taxon>Fungi</taxon>
        <taxon>Dikarya</taxon>
        <taxon>Ascomycota</taxon>
        <taxon>Pezizomycotina</taxon>
        <taxon>Leotiomycetes</taxon>
        <taxon>Helotiales</taxon>
        <taxon>Helotiaceae</taxon>
        <taxon>Glarea</taxon>
    </lineage>
</organism>
<keyword evidence="1" id="KW-0732">Signal</keyword>
<protein>
    <submittedName>
        <fullName evidence="2">Uncharacterized protein</fullName>
    </submittedName>
</protein>
<evidence type="ECO:0000256" key="1">
    <source>
        <dbReference type="SAM" id="SignalP"/>
    </source>
</evidence>
<dbReference type="RefSeq" id="XP_008080456.1">
    <property type="nucleotide sequence ID" value="XM_008082265.1"/>
</dbReference>
<feature type="chain" id="PRO_5004519263" evidence="1">
    <location>
        <begin position="22"/>
        <end position="176"/>
    </location>
</feature>
<dbReference type="KEGG" id="glz:GLAREA_07577"/>
<evidence type="ECO:0000313" key="2">
    <source>
        <dbReference type="EMBL" id="EPE32444.1"/>
    </source>
</evidence>